<feature type="transmembrane region" description="Helical" evidence="1">
    <location>
        <begin position="218"/>
        <end position="236"/>
    </location>
</feature>
<comment type="caution">
    <text evidence="2">The sequence shown here is derived from an EMBL/GenBank/DDBJ whole genome shotgun (WGS) entry which is preliminary data.</text>
</comment>
<evidence type="ECO:0008006" key="4">
    <source>
        <dbReference type="Google" id="ProtNLM"/>
    </source>
</evidence>
<evidence type="ECO:0000313" key="3">
    <source>
        <dbReference type="Proteomes" id="UP000230935"/>
    </source>
</evidence>
<keyword evidence="1" id="KW-0812">Transmembrane</keyword>
<feature type="transmembrane region" description="Helical" evidence="1">
    <location>
        <begin position="273"/>
        <end position="293"/>
    </location>
</feature>
<sequence length="516" mass="60228">MYPKVKKFFLEFELFNRHPLSYLAVFLVALILSSFFQASPHFADPDSFYHVKISLLTSELGPLNSLPWLSATSLAGQFTDHHLLYHVALIPFVKFFPPLVGMKIASILFASLVIVVFYWLLQRFNVIGAFWFTLLLLAANSFVFRINLAKAQNLAFIFLFIYLYLLLKQKWPWLLALSWIYVWLYGGWPILLLLSLIYSAVMVFVNRDSQSLQRAIKALGLTFLGLAAGLIINPYFPQNVNFYLTQIWEIAVINYKSTIGVGGEWYGYKPLNLLSNISLVFSTMIVALVFFPTVRQAKDIKWFLFVVMIVFYILTLKSRRNVEYFVPFAIFWAGWVISQAIKEKRFAGEFELLAEFFGKYKLASMLAVVFLAMSVPYIITRDVYTISTQYHHSFNFDKFKEASAWLEHNSKPQTIVFHSDWDEFPILFYHNHHNYYLVGLDPTFLFQTNPDKYWDWQQVTTGGATERLYDIISQSFNADYVFIDRLGHQAMQQNIENNFHFKRVFQNQESAVYQVL</sequence>
<feature type="transmembrane region" description="Helical" evidence="1">
    <location>
        <begin position="300"/>
        <end position="318"/>
    </location>
</feature>
<protein>
    <recommendedName>
        <fullName evidence="4">Glycosyltransferase RgtA/B/C/D-like domain-containing protein</fullName>
    </recommendedName>
</protein>
<dbReference type="AlphaFoldDB" id="A0A2H0W0J2"/>
<name>A0A2H0W0J2_9BACT</name>
<dbReference type="Proteomes" id="UP000230935">
    <property type="component" value="Unassembled WGS sequence"/>
</dbReference>
<keyword evidence="1" id="KW-0472">Membrane</keyword>
<feature type="transmembrane region" description="Helical" evidence="1">
    <location>
        <begin position="100"/>
        <end position="120"/>
    </location>
</feature>
<accession>A0A2H0W0J2</accession>
<evidence type="ECO:0000256" key="1">
    <source>
        <dbReference type="SAM" id="Phobius"/>
    </source>
</evidence>
<evidence type="ECO:0000313" key="2">
    <source>
        <dbReference type="EMBL" id="PIS04858.1"/>
    </source>
</evidence>
<feature type="transmembrane region" description="Helical" evidence="1">
    <location>
        <begin position="151"/>
        <end position="167"/>
    </location>
</feature>
<organism evidence="2 3">
    <name type="scientific">Candidatus Buchananbacteria bacterium CG10_big_fil_rev_8_21_14_0_10_42_9</name>
    <dbReference type="NCBI Taxonomy" id="1974526"/>
    <lineage>
        <taxon>Bacteria</taxon>
        <taxon>Candidatus Buchananiibacteriota</taxon>
    </lineage>
</organism>
<feature type="transmembrane region" description="Helical" evidence="1">
    <location>
        <begin position="362"/>
        <end position="379"/>
    </location>
</feature>
<feature type="transmembrane region" description="Helical" evidence="1">
    <location>
        <begin position="20"/>
        <end position="38"/>
    </location>
</feature>
<dbReference type="EMBL" id="PEZZ01000034">
    <property type="protein sequence ID" value="PIS04858.1"/>
    <property type="molecule type" value="Genomic_DNA"/>
</dbReference>
<proteinExistence type="predicted"/>
<reference evidence="3" key="1">
    <citation type="submission" date="2017-09" db="EMBL/GenBank/DDBJ databases">
        <title>Depth-based differentiation of microbial function through sediment-hosted aquifers and enrichment of novel symbionts in the deep terrestrial subsurface.</title>
        <authorList>
            <person name="Probst A.J."/>
            <person name="Ladd B."/>
            <person name="Jarett J.K."/>
            <person name="Geller-Mcgrath D.E."/>
            <person name="Sieber C.M.K."/>
            <person name="Emerson J.B."/>
            <person name="Anantharaman K."/>
            <person name="Thomas B.C."/>
            <person name="Malmstrom R."/>
            <person name="Stieglmeier M."/>
            <person name="Klingl A."/>
            <person name="Woyke T."/>
            <person name="Ryan C.M."/>
            <person name="Banfield J.F."/>
        </authorList>
    </citation>
    <scope>NUCLEOTIDE SEQUENCE [LARGE SCALE GENOMIC DNA]</scope>
</reference>
<gene>
    <name evidence="2" type="ORF">COT81_04340</name>
</gene>
<feature type="transmembrane region" description="Helical" evidence="1">
    <location>
        <begin position="179"/>
        <end position="206"/>
    </location>
</feature>
<keyword evidence="1" id="KW-1133">Transmembrane helix</keyword>